<dbReference type="EMBL" id="LS483468">
    <property type="protein sequence ID" value="SQI32684.1"/>
    <property type="molecule type" value="Genomic_DNA"/>
</dbReference>
<keyword evidence="3" id="KW-1185">Reference proteome</keyword>
<evidence type="ECO:0000313" key="3">
    <source>
        <dbReference type="Proteomes" id="UP000249091"/>
    </source>
</evidence>
<proteinExistence type="predicted"/>
<protein>
    <submittedName>
        <fullName evidence="2">Uncharacterized protein</fullName>
    </submittedName>
</protein>
<dbReference type="GO" id="GO:0005886">
    <property type="term" value="C:plasma membrane"/>
    <property type="evidence" value="ECO:0007669"/>
    <property type="project" value="UniProtKB-SubCell"/>
</dbReference>
<dbReference type="AlphaFoldDB" id="A0A2X4X815"/>
<dbReference type="Proteomes" id="UP000249091">
    <property type="component" value="Chromosome 1"/>
</dbReference>
<keyword evidence="1" id="KW-0812">Transmembrane</keyword>
<organism evidence="2 3">
    <name type="scientific">Rhodococcus coprophilus</name>
    <dbReference type="NCBI Taxonomy" id="38310"/>
    <lineage>
        <taxon>Bacteria</taxon>
        <taxon>Bacillati</taxon>
        <taxon>Actinomycetota</taxon>
        <taxon>Actinomycetes</taxon>
        <taxon>Mycobacteriales</taxon>
        <taxon>Nocardiaceae</taxon>
        <taxon>Rhodococcus</taxon>
    </lineage>
</organism>
<dbReference type="STRING" id="1219011.GCA_001895045_04073"/>
<feature type="transmembrane region" description="Helical" evidence="1">
    <location>
        <begin position="6"/>
        <end position="27"/>
    </location>
</feature>
<reference evidence="2 3" key="1">
    <citation type="submission" date="2018-06" db="EMBL/GenBank/DDBJ databases">
        <authorList>
            <consortium name="Pathogen Informatics"/>
            <person name="Doyle S."/>
        </authorList>
    </citation>
    <scope>NUCLEOTIDE SEQUENCE [LARGE SCALE GENOMIC DNA]</scope>
    <source>
        <strain evidence="2 3">NCTC10994</strain>
    </source>
</reference>
<evidence type="ECO:0000256" key="1">
    <source>
        <dbReference type="SAM" id="Phobius"/>
    </source>
</evidence>
<keyword evidence="1" id="KW-1133">Transmembrane helix</keyword>
<evidence type="ECO:0000313" key="2">
    <source>
        <dbReference type="EMBL" id="SQI32684.1"/>
    </source>
</evidence>
<sequence length="133" mass="15059">MDFWDIIWFIVVSFAFIAYLIMLWMIISDLFRNREQSGWVKAIWIVFLFVFPLLTGLVYLVIHGRGMAERSAREAAQIKSAQDNYIREVAGKSPAEHIADAKALLDAGTITEDEFQVLKSQALSGVTEATRTS</sequence>
<dbReference type="RefSeq" id="WP_072704876.1">
    <property type="nucleotide sequence ID" value="NZ_JAFBBL010000001.1"/>
</dbReference>
<keyword evidence="1" id="KW-0472">Membrane</keyword>
<dbReference type="KEGG" id="rcr:NCTC10994_02296"/>
<gene>
    <name evidence="2" type="ORF">NCTC10994_02296</name>
</gene>
<feature type="transmembrane region" description="Helical" evidence="1">
    <location>
        <begin position="39"/>
        <end position="62"/>
    </location>
</feature>
<name>A0A2X4X815_9NOCA</name>
<accession>A0A2X4X815</accession>